<evidence type="ECO:0000313" key="3">
    <source>
        <dbReference type="Proteomes" id="UP001163846"/>
    </source>
</evidence>
<gene>
    <name evidence="2" type="ORF">F5878DRAFT_519598</name>
</gene>
<reference evidence="2" key="1">
    <citation type="submission" date="2022-08" db="EMBL/GenBank/DDBJ databases">
        <authorList>
            <consortium name="DOE Joint Genome Institute"/>
            <person name="Min B."/>
            <person name="Riley R."/>
            <person name="Sierra-Patev S."/>
            <person name="Naranjo-Ortiz M."/>
            <person name="Looney B."/>
            <person name="Konkel Z."/>
            <person name="Slot J.C."/>
            <person name="Sakamoto Y."/>
            <person name="Steenwyk J.L."/>
            <person name="Rokas A."/>
            <person name="Carro J."/>
            <person name="Camarero S."/>
            <person name="Ferreira P."/>
            <person name="Molpeceres G."/>
            <person name="Ruiz-Duenas F.J."/>
            <person name="Serrano A."/>
            <person name="Henrissat B."/>
            <person name="Drula E."/>
            <person name="Hughes K.W."/>
            <person name="Mata J.L."/>
            <person name="Ishikawa N.K."/>
            <person name="Vargas-Isla R."/>
            <person name="Ushijima S."/>
            <person name="Smith C.A."/>
            <person name="Ahrendt S."/>
            <person name="Andreopoulos W."/>
            <person name="He G."/>
            <person name="Labutti K."/>
            <person name="Lipzen A."/>
            <person name="Ng V."/>
            <person name="Sandor L."/>
            <person name="Barry K."/>
            <person name="Martinez A.T."/>
            <person name="Xiao Y."/>
            <person name="Gibbons J.G."/>
            <person name="Terashima K."/>
            <person name="Hibbett D.S."/>
            <person name="Grigoriev I.V."/>
        </authorList>
    </citation>
    <scope>NUCLEOTIDE SEQUENCE</scope>
    <source>
        <strain evidence="2">TFB9207</strain>
    </source>
</reference>
<proteinExistence type="predicted"/>
<protein>
    <submittedName>
        <fullName evidence="2">Uncharacterized protein</fullName>
    </submittedName>
</protein>
<name>A0AA38P7V1_9AGAR</name>
<evidence type="ECO:0000313" key="2">
    <source>
        <dbReference type="EMBL" id="KAJ3837651.1"/>
    </source>
</evidence>
<dbReference type="AlphaFoldDB" id="A0AA38P7V1"/>
<feature type="non-terminal residue" evidence="2">
    <location>
        <position position="108"/>
    </location>
</feature>
<keyword evidence="3" id="KW-1185">Reference proteome</keyword>
<organism evidence="2 3">
    <name type="scientific">Lentinula raphanica</name>
    <dbReference type="NCBI Taxonomy" id="153919"/>
    <lineage>
        <taxon>Eukaryota</taxon>
        <taxon>Fungi</taxon>
        <taxon>Dikarya</taxon>
        <taxon>Basidiomycota</taxon>
        <taxon>Agaricomycotina</taxon>
        <taxon>Agaricomycetes</taxon>
        <taxon>Agaricomycetidae</taxon>
        <taxon>Agaricales</taxon>
        <taxon>Marasmiineae</taxon>
        <taxon>Omphalotaceae</taxon>
        <taxon>Lentinula</taxon>
    </lineage>
</organism>
<dbReference type="Proteomes" id="UP001163846">
    <property type="component" value="Unassembled WGS sequence"/>
</dbReference>
<feature type="non-terminal residue" evidence="2">
    <location>
        <position position="1"/>
    </location>
</feature>
<dbReference type="EMBL" id="MU806232">
    <property type="protein sequence ID" value="KAJ3837651.1"/>
    <property type="molecule type" value="Genomic_DNA"/>
</dbReference>
<comment type="caution">
    <text evidence="2">The sequence shown here is derived from an EMBL/GenBank/DDBJ whole genome shotgun (WGS) entry which is preliminary data.</text>
</comment>
<feature type="compositionally biased region" description="Polar residues" evidence="1">
    <location>
        <begin position="1"/>
        <end position="18"/>
    </location>
</feature>
<feature type="region of interest" description="Disordered" evidence="1">
    <location>
        <begin position="1"/>
        <end position="23"/>
    </location>
</feature>
<accession>A0AA38P7V1</accession>
<sequence>STSPQVELRSLSSGSKRFTTGAGESMTANFSLEDETSQVLTGWQLNVTAWTPLENLSKHQSVLVPQPPVNLTQGLIPWNQIEGLANVSGVGTYVTTFEWAHDDGAVGL</sequence>
<evidence type="ECO:0000256" key="1">
    <source>
        <dbReference type="SAM" id="MobiDB-lite"/>
    </source>
</evidence>